<dbReference type="AlphaFoldDB" id="A0A1I5F2M8"/>
<dbReference type="OrthoDB" id="323290at2"/>
<evidence type="ECO:0000313" key="5">
    <source>
        <dbReference type="EMBL" id="SFO17879.1"/>
    </source>
</evidence>
<dbReference type="GO" id="GO:0003700">
    <property type="term" value="F:DNA-binding transcription factor activity"/>
    <property type="evidence" value="ECO:0007669"/>
    <property type="project" value="InterPro"/>
</dbReference>
<proteinExistence type="predicted"/>
<dbReference type="EMBL" id="FOVI01000024">
    <property type="protein sequence ID" value="SFO17879.1"/>
    <property type="molecule type" value="Genomic_DNA"/>
</dbReference>
<evidence type="ECO:0000256" key="2">
    <source>
        <dbReference type="ARBA" id="ARBA00023125"/>
    </source>
</evidence>
<dbReference type="Gene3D" id="1.10.10.60">
    <property type="entry name" value="Homeodomain-like"/>
    <property type="match status" value="1"/>
</dbReference>
<dbReference type="Proteomes" id="UP000199036">
    <property type="component" value="Unassembled WGS sequence"/>
</dbReference>
<dbReference type="PANTHER" id="PTHR46796">
    <property type="entry name" value="HTH-TYPE TRANSCRIPTIONAL ACTIVATOR RHAS-RELATED"/>
    <property type="match status" value="1"/>
</dbReference>
<dbReference type="SMART" id="SM00342">
    <property type="entry name" value="HTH_ARAC"/>
    <property type="match status" value="1"/>
</dbReference>
<dbReference type="PANTHER" id="PTHR46796:SF13">
    <property type="entry name" value="HTH-TYPE TRANSCRIPTIONAL ACTIVATOR RHAS"/>
    <property type="match status" value="1"/>
</dbReference>
<dbReference type="STRING" id="913024.SAMN05421741_12423"/>
<evidence type="ECO:0000256" key="3">
    <source>
        <dbReference type="ARBA" id="ARBA00023163"/>
    </source>
</evidence>
<dbReference type="Pfam" id="PF12833">
    <property type="entry name" value="HTH_18"/>
    <property type="match status" value="1"/>
</dbReference>
<accession>A0A1I5F2M8</accession>
<dbReference type="PROSITE" id="PS01124">
    <property type="entry name" value="HTH_ARAC_FAMILY_2"/>
    <property type="match status" value="1"/>
</dbReference>
<organism evidence="5 6">
    <name type="scientific">Paenimyroides ummariense</name>
    <dbReference type="NCBI Taxonomy" id="913024"/>
    <lineage>
        <taxon>Bacteria</taxon>
        <taxon>Pseudomonadati</taxon>
        <taxon>Bacteroidota</taxon>
        <taxon>Flavobacteriia</taxon>
        <taxon>Flavobacteriales</taxon>
        <taxon>Flavobacteriaceae</taxon>
        <taxon>Paenimyroides</taxon>
    </lineage>
</organism>
<keyword evidence="6" id="KW-1185">Reference proteome</keyword>
<dbReference type="InterPro" id="IPR018060">
    <property type="entry name" value="HTH_AraC"/>
</dbReference>
<gene>
    <name evidence="5" type="ORF">SAMN05421741_12423</name>
</gene>
<keyword evidence="1" id="KW-0805">Transcription regulation</keyword>
<feature type="domain" description="HTH araC/xylS-type" evidence="4">
    <location>
        <begin position="169"/>
        <end position="270"/>
    </location>
</feature>
<evidence type="ECO:0000313" key="6">
    <source>
        <dbReference type="Proteomes" id="UP000199036"/>
    </source>
</evidence>
<reference evidence="6" key="1">
    <citation type="submission" date="2016-10" db="EMBL/GenBank/DDBJ databases">
        <authorList>
            <person name="Varghese N."/>
            <person name="Submissions S."/>
        </authorList>
    </citation>
    <scope>NUCLEOTIDE SEQUENCE [LARGE SCALE GENOMIC DNA]</scope>
    <source>
        <strain evidence="6">DS-12</strain>
    </source>
</reference>
<dbReference type="GO" id="GO:0043565">
    <property type="term" value="F:sequence-specific DNA binding"/>
    <property type="evidence" value="ECO:0007669"/>
    <property type="project" value="InterPro"/>
</dbReference>
<dbReference type="InterPro" id="IPR050204">
    <property type="entry name" value="AraC_XylS_family_regulators"/>
</dbReference>
<keyword evidence="3" id="KW-0804">Transcription</keyword>
<dbReference type="RefSeq" id="WP_091525512.1">
    <property type="nucleotide sequence ID" value="NZ_FOVI01000024.1"/>
</dbReference>
<evidence type="ECO:0000256" key="1">
    <source>
        <dbReference type="ARBA" id="ARBA00023015"/>
    </source>
</evidence>
<name>A0A1I5F2M8_9FLAO</name>
<sequence>MEQPKSDDIFFQKGKISKWTERRFSPCNFLESVIQEYMIIECTESTVLETLPSNLFSLNYILRGSVQLSQVDGTQIDLPKAVSFGITQRFFHFTFSDFAKLFVIVIKPGHASIIIDKPLNEFFEKFIPINGLFDESTNISLLQSLMELSSDAEIINKVELFLIDKIVQKKFDEYVYNSISKIHQRRGSITINEILEDLPVSRDTFEKKFKRQVGTTPKKYANIVRFKKIFDRTAADDKLTQIALDAGYYDQSHFIKDFKFYTGKLPSDCF</sequence>
<protein>
    <submittedName>
        <fullName evidence="5">Helix-turn-helix domain-containing protein</fullName>
    </submittedName>
</protein>
<keyword evidence="2" id="KW-0238">DNA-binding</keyword>
<evidence type="ECO:0000259" key="4">
    <source>
        <dbReference type="PROSITE" id="PS01124"/>
    </source>
</evidence>